<dbReference type="InterPro" id="IPR011322">
    <property type="entry name" value="N-reg_PII-like_a/b"/>
</dbReference>
<gene>
    <name evidence="2" type="ORF">ACFPFU_06080</name>
</gene>
<evidence type="ECO:0000313" key="3">
    <source>
        <dbReference type="Proteomes" id="UP001595818"/>
    </source>
</evidence>
<dbReference type="Pfam" id="PF02641">
    <property type="entry name" value="DUF190"/>
    <property type="match status" value="1"/>
</dbReference>
<dbReference type="InterPro" id="IPR003793">
    <property type="entry name" value="UPF0166"/>
</dbReference>
<dbReference type="PANTHER" id="PTHR35983">
    <property type="entry name" value="UPF0166 PROTEIN TM_0021"/>
    <property type="match status" value="1"/>
</dbReference>
<protein>
    <submittedName>
        <fullName evidence="2">DUF190 domain-containing protein</fullName>
    </submittedName>
</protein>
<dbReference type="SUPFAM" id="SSF54913">
    <property type="entry name" value="GlnB-like"/>
    <property type="match status" value="1"/>
</dbReference>
<name>A0ABV9SXW3_9BACT</name>
<keyword evidence="3" id="KW-1185">Reference proteome</keyword>
<dbReference type="RefSeq" id="WP_377062546.1">
    <property type="nucleotide sequence ID" value="NZ_JBHSJJ010000003.1"/>
</dbReference>
<dbReference type="EMBL" id="JBHSJJ010000003">
    <property type="protein sequence ID" value="MFC4871248.1"/>
    <property type="molecule type" value="Genomic_DNA"/>
</dbReference>
<evidence type="ECO:0000256" key="1">
    <source>
        <dbReference type="ARBA" id="ARBA00010554"/>
    </source>
</evidence>
<proteinExistence type="inferred from homology"/>
<accession>A0ABV9SXW3</accession>
<evidence type="ECO:0000313" key="2">
    <source>
        <dbReference type="EMBL" id="MFC4871248.1"/>
    </source>
</evidence>
<dbReference type="Proteomes" id="UP001595818">
    <property type="component" value="Unassembled WGS sequence"/>
</dbReference>
<dbReference type="InterPro" id="IPR015867">
    <property type="entry name" value="N-reg_PII/ATP_PRibTrfase_C"/>
</dbReference>
<sequence>MENNPQAKLLRIFIGENDRIGQKPLYEKIVFEAKKWGLSGATVTRGIMGFGANTNVQSAKLFEISSDLPLVIEIVDTEEKIREFIQIIEPFFDQIPSGGLITIEKAEVIRYKPGKSHRE</sequence>
<dbReference type="PANTHER" id="PTHR35983:SF1">
    <property type="entry name" value="UPF0166 PROTEIN TM_0021"/>
    <property type="match status" value="1"/>
</dbReference>
<organism evidence="2 3">
    <name type="scientific">Negadavirga shengliensis</name>
    <dbReference type="NCBI Taxonomy" id="1389218"/>
    <lineage>
        <taxon>Bacteria</taxon>
        <taxon>Pseudomonadati</taxon>
        <taxon>Bacteroidota</taxon>
        <taxon>Cytophagia</taxon>
        <taxon>Cytophagales</taxon>
        <taxon>Cyclobacteriaceae</taxon>
        <taxon>Negadavirga</taxon>
    </lineage>
</organism>
<comment type="similarity">
    <text evidence="1">Belongs to the UPF0166 family.</text>
</comment>
<comment type="caution">
    <text evidence="2">The sequence shown here is derived from an EMBL/GenBank/DDBJ whole genome shotgun (WGS) entry which is preliminary data.</text>
</comment>
<reference evidence="3" key="1">
    <citation type="journal article" date="2019" name="Int. J. Syst. Evol. Microbiol.">
        <title>The Global Catalogue of Microorganisms (GCM) 10K type strain sequencing project: providing services to taxonomists for standard genome sequencing and annotation.</title>
        <authorList>
            <consortium name="The Broad Institute Genomics Platform"/>
            <consortium name="The Broad Institute Genome Sequencing Center for Infectious Disease"/>
            <person name="Wu L."/>
            <person name="Ma J."/>
        </authorList>
    </citation>
    <scope>NUCLEOTIDE SEQUENCE [LARGE SCALE GENOMIC DNA]</scope>
    <source>
        <strain evidence="3">CGMCC 4.7466</strain>
    </source>
</reference>
<dbReference type="Gene3D" id="3.30.70.120">
    <property type="match status" value="1"/>
</dbReference>